<gene>
    <name evidence="2" type="ORF">IQ63_00855</name>
</gene>
<dbReference type="AlphaFoldDB" id="A0A0L0KRE2"/>
<dbReference type="EMBL" id="JPPY01000007">
    <property type="protein sequence ID" value="KND40124.1"/>
    <property type="molecule type" value="Genomic_DNA"/>
</dbReference>
<accession>A0A0L0KRE2</accession>
<name>A0A0L0KRE2_9ACTN</name>
<dbReference type="InterPro" id="IPR007367">
    <property type="entry name" value="DUF433"/>
</dbReference>
<dbReference type="InterPro" id="IPR009057">
    <property type="entry name" value="Homeodomain-like_sf"/>
</dbReference>
<sequence length="218" mass="24260">MIDRFGEGLLTPTETSQYLQIPRSTLDTWLHGKAAGAPLVHHIAPERRGQPSVPFVAVAEAYVLRSLRELGLRMTEIREAATAVRRAFDTPYGLVSKRIATDGVDIFVDHGLGDLRRARDGQAPIHEVVADYLRYLSWDTGDEFPSSLRLRQYPASVPVVIDPRFGHGLPVVKANRVPVRAVADLWDAGESIEDIAYEYDMATEEVEELCRAVVRLVA</sequence>
<dbReference type="PATRIC" id="fig|42234.21.peg.180"/>
<comment type="caution">
    <text evidence="2">The sequence shown here is derived from an EMBL/GenBank/DDBJ whole genome shotgun (WGS) entry which is preliminary data.</text>
</comment>
<dbReference type="OrthoDB" id="5140481at2"/>
<feature type="domain" description="Putative antitoxin VapB45-like DNA-binding HTH" evidence="1">
    <location>
        <begin position="9"/>
        <end position="80"/>
    </location>
</feature>
<evidence type="ECO:0000313" key="2">
    <source>
        <dbReference type="EMBL" id="KND40124.1"/>
    </source>
</evidence>
<evidence type="ECO:0000259" key="1">
    <source>
        <dbReference type="Pfam" id="PF21321"/>
    </source>
</evidence>
<protein>
    <submittedName>
        <fullName evidence="2">Toxin-antitoxin system antitoxin subunit</fullName>
    </submittedName>
</protein>
<dbReference type="Pfam" id="PF04255">
    <property type="entry name" value="DUF433"/>
    <property type="match status" value="1"/>
</dbReference>
<organism evidence="2 3">
    <name type="scientific">Streptomyces acidiscabies</name>
    <dbReference type="NCBI Taxonomy" id="42234"/>
    <lineage>
        <taxon>Bacteria</taxon>
        <taxon>Bacillati</taxon>
        <taxon>Actinomycetota</taxon>
        <taxon>Actinomycetes</taxon>
        <taxon>Kitasatosporales</taxon>
        <taxon>Streptomycetaceae</taxon>
        <taxon>Streptomyces</taxon>
    </lineage>
</organism>
<evidence type="ECO:0000313" key="3">
    <source>
        <dbReference type="Proteomes" id="UP000037151"/>
    </source>
</evidence>
<dbReference type="Pfam" id="PF21321">
    <property type="entry name" value="HTH_66"/>
    <property type="match status" value="1"/>
</dbReference>
<dbReference type="InterPro" id="IPR048708">
    <property type="entry name" value="VapB45-like_HTH"/>
</dbReference>
<dbReference type="SUPFAM" id="SSF46689">
    <property type="entry name" value="Homeodomain-like"/>
    <property type="match status" value="1"/>
</dbReference>
<reference evidence="3" key="1">
    <citation type="submission" date="2014-07" db="EMBL/GenBank/DDBJ databases">
        <title>Genome sequencing of plant-pathogenic Streptomyces species.</title>
        <authorList>
            <person name="Harrison J."/>
            <person name="Sapp M."/>
            <person name="Thwaites R."/>
            <person name="Studholme D.J."/>
        </authorList>
    </citation>
    <scope>NUCLEOTIDE SEQUENCE [LARGE SCALE GENOMIC DNA]</scope>
    <source>
        <strain evidence="3">NCPPB 4445</strain>
    </source>
</reference>
<dbReference type="Proteomes" id="UP000037151">
    <property type="component" value="Unassembled WGS sequence"/>
</dbReference>
<dbReference type="InterPro" id="IPR036388">
    <property type="entry name" value="WH-like_DNA-bd_sf"/>
</dbReference>
<dbReference type="Gene3D" id="1.10.10.10">
    <property type="entry name" value="Winged helix-like DNA-binding domain superfamily/Winged helix DNA-binding domain"/>
    <property type="match status" value="1"/>
</dbReference>
<dbReference type="RefSeq" id="WP_050368935.1">
    <property type="nucleotide sequence ID" value="NZ_KQ257794.1"/>
</dbReference>
<proteinExistence type="predicted"/>